<evidence type="ECO:0000313" key="2">
    <source>
        <dbReference type="Proteomes" id="UP001595645"/>
    </source>
</evidence>
<organism evidence="1 2">
    <name type="scientific">Amycolatopsis speibonae</name>
    <dbReference type="NCBI Taxonomy" id="1450224"/>
    <lineage>
        <taxon>Bacteria</taxon>
        <taxon>Bacillati</taxon>
        <taxon>Actinomycetota</taxon>
        <taxon>Actinomycetes</taxon>
        <taxon>Pseudonocardiales</taxon>
        <taxon>Pseudonocardiaceae</taxon>
        <taxon>Amycolatopsis</taxon>
    </lineage>
</organism>
<dbReference type="Gene3D" id="3.30.70.250">
    <property type="entry name" value="Malonyl-CoA ACP transacylase, ACP-binding"/>
    <property type="match status" value="1"/>
</dbReference>
<gene>
    <name evidence="1" type="ORF">ACFOSH_30065</name>
</gene>
<name>A0ABV7P580_9PSEU</name>
<dbReference type="EMBL" id="JBHRWK010000054">
    <property type="protein sequence ID" value="MFC3453705.1"/>
    <property type="molecule type" value="Genomic_DNA"/>
</dbReference>
<dbReference type="Proteomes" id="UP001595645">
    <property type="component" value="Unassembled WGS sequence"/>
</dbReference>
<dbReference type="InterPro" id="IPR001227">
    <property type="entry name" value="Ac_transferase_dom_sf"/>
</dbReference>
<accession>A0ABV7P580</accession>
<comment type="caution">
    <text evidence="1">The sequence shown here is derived from an EMBL/GenBank/DDBJ whole genome shotgun (WGS) entry which is preliminary data.</text>
</comment>
<dbReference type="InterPro" id="IPR016035">
    <property type="entry name" value="Acyl_Trfase/lysoPLipase"/>
</dbReference>
<evidence type="ECO:0008006" key="3">
    <source>
        <dbReference type="Google" id="ProtNLM"/>
    </source>
</evidence>
<keyword evidence="2" id="KW-1185">Reference proteome</keyword>
<sequence length="226" mass="24068">MGKSIRGVLRLCAPTVAEMGCLLDRDDLLSSGETGRGRIRLGPVDPAPKRLNLARKVVAKGRPWRGRNDLWFVPEPLLGAGGGKVAFVFPGLENEFEAHADDIARRFGLQWDSPDVTVGDVGRHGKGVFQLGRLLHTALRGLRVTPDALAGHSLGEWTAMAVAGIHADDEVDAFLAAFDPDALKVPRLASAVVGADACVVTKVLEGQSEVVLSQDNAPNQSWPTSP</sequence>
<dbReference type="Gene3D" id="3.40.366.10">
    <property type="entry name" value="Malonyl-Coenzyme A Acyl Carrier Protein, domain 2"/>
    <property type="match status" value="1"/>
</dbReference>
<proteinExistence type="predicted"/>
<evidence type="ECO:0000313" key="1">
    <source>
        <dbReference type="EMBL" id="MFC3453705.1"/>
    </source>
</evidence>
<dbReference type="RefSeq" id="WP_378242549.1">
    <property type="nucleotide sequence ID" value="NZ_JBHRWK010000054.1"/>
</dbReference>
<dbReference type="SUPFAM" id="SSF52151">
    <property type="entry name" value="FabD/lysophospholipase-like"/>
    <property type="match status" value="1"/>
</dbReference>
<protein>
    <recommendedName>
        <fullName evidence="3">Malonyl-CoA:ACP transacylase (MAT) domain-containing protein</fullName>
    </recommendedName>
</protein>
<reference evidence="2" key="1">
    <citation type="journal article" date="2019" name="Int. J. Syst. Evol. Microbiol.">
        <title>The Global Catalogue of Microorganisms (GCM) 10K type strain sequencing project: providing services to taxonomists for standard genome sequencing and annotation.</title>
        <authorList>
            <consortium name="The Broad Institute Genomics Platform"/>
            <consortium name="The Broad Institute Genome Sequencing Center for Infectious Disease"/>
            <person name="Wu L."/>
            <person name="Ma J."/>
        </authorList>
    </citation>
    <scope>NUCLEOTIDE SEQUENCE [LARGE SCALE GENOMIC DNA]</scope>
    <source>
        <strain evidence="2">CGMCC 4.7676</strain>
    </source>
</reference>